<organism evidence="1 2">
    <name type="scientific">Lonsdalea iberica</name>
    <dbReference type="NCBI Taxonomy" id="1082703"/>
    <lineage>
        <taxon>Bacteria</taxon>
        <taxon>Pseudomonadati</taxon>
        <taxon>Pseudomonadota</taxon>
        <taxon>Gammaproteobacteria</taxon>
        <taxon>Enterobacterales</taxon>
        <taxon>Pectobacteriaceae</taxon>
        <taxon>Lonsdalea</taxon>
    </lineage>
</organism>
<gene>
    <name evidence="1" type="ORF">AU511_07505</name>
</gene>
<accession>A0A1X3RWF8</accession>
<dbReference type="Proteomes" id="UP000194020">
    <property type="component" value="Unassembled WGS sequence"/>
</dbReference>
<name>A0A1X3RWF8_9GAMM</name>
<evidence type="ECO:0000313" key="2">
    <source>
        <dbReference type="Proteomes" id="UP000194020"/>
    </source>
</evidence>
<comment type="caution">
    <text evidence="1">The sequence shown here is derived from an EMBL/GenBank/DDBJ whole genome shotgun (WGS) entry which is preliminary data.</text>
</comment>
<proteinExistence type="predicted"/>
<reference evidence="1 2" key="1">
    <citation type="submission" date="2016-02" db="EMBL/GenBank/DDBJ databases">
        <title>Species-wide whole genome sequencing reveals diversity, host range in Lonsdalea quercina.</title>
        <authorList>
            <person name="Li Y."/>
        </authorList>
    </citation>
    <scope>NUCLEOTIDE SEQUENCE [LARGE SCALE GENOMIC DNA]</scope>
    <source>
        <strain evidence="1 2">LMG 26264</strain>
    </source>
</reference>
<dbReference type="AlphaFoldDB" id="A0A1X3RWF8"/>
<evidence type="ECO:0000313" key="1">
    <source>
        <dbReference type="EMBL" id="OSN06326.1"/>
    </source>
</evidence>
<dbReference type="EMBL" id="LUTP01000014">
    <property type="protein sequence ID" value="OSN06326.1"/>
    <property type="molecule type" value="Genomic_DNA"/>
</dbReference>
<protein>
    <submittedName>
        <fullName evidence="1">Uncharacterized protein</fullName>
    </submittedName>
</protein>
<sequence length="67" mass="7526">MSFYVGTGDFPADISSEKTNDILASETPPAMSLWEEIRAFFTQHIGQKRRSVSINFAIPPPKRPQSK</sequence>